<dbReference type="PROSITE" id="PS51156">
    <property type="entry name" value="ELM2"/>
    <property type="match status" value="1"/>
</dbReference>
<dbReference type="GO" id="GO:0003714">
    <property type="term" value="F:transcription corepressor activity"/>
    <property type="evidence" value="ECO:0007669"/>
    <property type="project" value="TreeGrafter"/>
</dbReference>
<gene>
    <name evidence="10" type="ORF">EB796_006675</name>
</gene>
<keyword evidence="11" id="KW-1185">Reference proteome</keyword>
<dbReference type="EMBL" id="VXIV02000951">
    <property type="protein sequence ID" value="KAF6035020.1"/>
    <property type="molecule type" value="Genomic_DNA"/>
</dbReference>
<evidence type="ECO:0000259" key="9">
    <source>
        <dbReference type="PROSITE" id="PS51293"/>
    </source>
</evidence>
<evidence type="ECO:0000259" key="8">
    <source>
        <dbReference type="PROSITE" id="PS51156"/>
    </source>
</evidence>
<dbReference type="Pfam" id="PF01448">
    <property type="entry name" value="ELM2"/>
    <property type="match status" value="1"/>
</dbReference>
<feature type="domain" description="SANT" evidence="9">
    <location>
        <begin position="380"/>
        <end position="432"/>
    </location>
</feature>
<feature type="domain" description="C2H2-type" evidence="7">
    <location>
        <begin position="588"/>
        <end position="611"/>
    </location>
</feature>
<accession>A0A7J7K8Q6</accession>
<dbReference type="Gene3D" id="4.10.1240.50">
    <property type="match status" value="1"/>
</dbReference>
<dbReference type="InterPro" id="IPR051066">
    <property type="entry name" value="Trans_reg/Corepressor"/>
</dbReference>
<keyword evidence="2" id="KW-0805">Transcription regulation</keyword>
<dbReference type="InterPro" id="IPR001005">
    <property type="entry name" value="SANT/Myb"/>
</dbReference>
<keyword evidence="5" id="KW-0479">Metal-binding</keyword>
<dbReference type="InterPro" id="IPR013087">
    <property type="entry name" value="Znf_C2H2_type"/>
</dbReference>
<dbReference type="SUPFAM" id="SSF57667">
    <property type="entry name" value="beta-beta-alpha zinc fingers"/>
    <property type="match status" value="1"/>
</dbReference>
<dbReference type="SMART" id="SM01189">
    <property type="entry name" value="ELM2"/>
    <property type="match status" value="1"/>
</dbReference>
<protein>
    <submittedName>
        <fullName evidence="10">Uncharacterized protein</fullName>
    </submittedName>
</protein>
<feature type="region of interest" description="Disordered" evidence="6">
    <location>
        <begin position="157"/>
        <end position="183"/>
    </location>
</feature>
<keyword evidence="3" id="KW-0804">Transcription</keyword>
<comment type="subcellular location">
    <subcellularLocation>
        <location evidence="1">Nucleus</location>
    </subcellularLocation>
</comment>
<dbReference type="InterPro" id="IPR017884">
    <property type="entry name" value="SANT_dom"/>
</dbReference>
<dbReference type="GO" id="GO:0008270">
    <property type="term" value="F:zinc ion binding"/>
    <property type="evidence" value="ECO:0007669"/>
    <property type="project" value="UniProtKB-KW"/>
</dbReference>
<keyword evidence="5" id="KW-0862">Zinc</keyword>
<evidence type="ECO:0000256" key="3">
    <source>
        <dbReference type="ARBA" id="ARBA00023163"/>
    </source>
</evidence>
<dbReference type="InterPro" id="IPR009057">
    <property type="entry name" value="Homeodomain-like_sf"/>
</dbReference>
<evidence type="ECO:0000313" key="11">
    <source>
        <dbReference type="Proteomes" id="UP000593567"/>
    </source>
</evidence>
<feature type="region of interest" description="Disordered" evidence="6">
    <location>
        <begin position="196"/>
        <end position="217"/>
    </location>
</feature>
<evidence type="ECO:0000256" key="1">
    <source>
        <dbReference type="ARBA" id="ARBA00004123"/>
    </source>
</evidence>
<dbReference type="InterPro" id="IPR000949">
    <property type="entry name" value="ELM2_dom"/>
</dbReference>
<feature type="domain" description="C2H2-type" evidence="7">
    <location>
        <begin position="515"/>
        <end position="544"/>
    </location>
</feature>
<dbReference type="PROSITE" id="PS00028">
    <property type="entry name" value="ZINC_FINGER_C2H2_1"/>
    <property type="match status" value="2"/>
</dbReference>
<dbReference type="SMART" id="SM00717">
    <property type="entry name" value="SANT"/>
    <property type="match status" value="1"/>
</dbReference>
<dbReference type="GO" id="GO:0000118">
    <property type="term" value="C:histone deacetylase complex"/>
    <property type="evidence" value="ECO:0007669"/>
    <property type="project" value="TreeGrafter"/>
</dbReference>
<feature type="region of interest" description="Disordered" evidence="6">
    <location>
        <begin position="84"/>
        <end position="104"/>
    </location>
</feature>
<reference evidence="10" key="1">
    <citation type="submission" date="2020-06" db="EMBL/GenBank/DDBJ databases">
        <title>Draft genome of Bugula neritina, a colonial animal packing powerful symbionts and potential medicines.</title>
        <authorList>
            <person name="Rayko M."/>
        </authorList>
    </citation>
    <scope>NUCLEOTIDE SEQUENCE [LARGE SCALE GENOMIC DNA]</scope>
    <source>
        <strain evidence="10">Kwan_BN1</strain>
    </source>
</reference>
<feature type="compositionally biased region" description="Polar residues" evidence="6">
    <location>
        <begin position="162"/>
        <end position="179"/>
    </location>
</feature>
<dbReference type="SUPFAM" id="SSF46689">
    <property type="entry name" value="Homeodomain-like"/>
    <property type="match status" value="1"/>
</dbReference>
<dbReference type="GO" id="GO:0005667">
    <property type="term" value="C:transcription regulator complex"/>
    <property type="evidence" value="ECO:0007669"/>
    <property type="project" value="TreeGrafter"/>
</dbReference>
<feature type="region of interest" description="Disordered" evidence="6">
    <location>
        <begin position="446"/>
        <end position="495"/>
    </location>
</feature>
<dbReference type="InterPro" id="IPR036236">
    <property type="entry name" value="Znf_C2H2_sf"/>
</dbReference>
<dbReference type="AlphaFoldDB" id="A0A7J7K8Q6"/>
<evidence type="ECO:0000256" key="4">
    <source>
        <dbReference type="ARBA" id="ARBA00023242"/>
    </source>
</evidence>
<feature type="region of interest" description="Disordered" evidence="6">
    <location>
        <begin position="123"/>
        <end position="142"/>
    </location>
</feature>
<dbReference type="PROSITE" id="PS51293">
    <property type="entry name" value="SANT"/>
    <property type="match status" value="1"/>
</dbReference>
<dbReference type="PROSITE" id="PS50157">
    <property type="entry name" value="ZINC_FINGER_C2H2_2"/>
    <property type="match status" value="2"/>
</dbReference>
<feature type="compositionally biased region" description="Pro residues" evidence="6">
    <location>
        <begin position="133"/>
        <end position="142"/>
    </location>
</feature>
<dbReference type="Gene3D" id="3.30.160.60">
    <property type="entry name" value="Classic Zinc Finger"/>
    <property type="match status" value="1"/>
</dbReference>
<feature type="compositionally biased region" description="Basic and acidic residues" evidence="6">
    <location>
        <begin position="609"/>
        <end position="626"/>
    </location>
</feature>
<sequence length="633" mass="70704">MEYIPTTTGLKNRYVNPWFFHSTSQLIDQQQQLNQQYADAVGLGHVGGSRRRRLSADNHHLHHFKSPLVANELLSRSDGAAHFKSPPLGGVKRKRMRPDPLVIPPNLASAQTRLRSPRICEAAENPRSRHPSRTPPPYTPPPILSPIRSGTGLFHGIYRPQGTPSTAPSASTANLSTSLPAPRLAQLKHTPIPEEDQLQEEDPLQLEPSQPPPVSLPVSLPVPQPLLTFQVKAEAVELTAPTESLVQQHADAPACVDSDSVPEVPPAPVTDTQPHINIGTGHQATLPTLRSNRREAERDEDKATLMWTPECLDHCITVQELTAYMDLSRSAAVPGCGSNQEYALHQLYYNKGDIRRAILALMSKNVSPQFLQFIQGYHYQNSDLWSPEDIQIFRDVIARVDKDFISITKEFKGRKTHKQCVEFYYFWKKVCIDEYKRLGRKRKYNLRSRRERRGNNNSSPAEVPPSDDYEDSTSLNDESGGEVEEACSATPSPLPSYVVPPQSMETYIPPQQLLYHCDYPECAAVFNSKPALNGHAKVHVLPHQLPQHSGINPMRTHLPPPSKKVKSEPSVPPNGDMLGADGMPRPEFPCKLCGKVFYKVKSRSAHMKSHSEVARKAREAAKEAKQRARLSQL</sequence>
<keyword evidence="4" id="KW-0539">Nucleus</keyword>
<dbReference type="PANTHER" id="PTHR16089:SF40">
    <property type="entry name" value="SUPPRESSOR OF ACTIVATED EGL-4 PROTEIN 1"/>
    <property type="match status" value="1"/>
</dbReference>
<keyword evidence="5" id="KW-0863">Zinc-finger</keyword>
<evidence type="ECO:0000313" key="10">
    <source>
        <dbReference type="EMBL" id="KAF6035020.1"/>
    </source>
</evidence>
<feature type="region of interest" description="Disordered" evidence="6">
    <location>
        <begin position="604"/>
        <end position="633"/>
    </location>
</feature>
<evidence type="ECO:0000259" key="7">
    <source>
        <dbReference type="PROSITE" id="PS50157"/>
    </source>
</evidence>
<dbReference type="PANTHER" id="PTHR16089">
    <property type="entry name" value="REST COREPRESSOR COREST PROTEIN-RELATED"/>
    <property type="match status" value="1"/>
</dbReference>
<dbReference type="GO" id="GO:0006357">
    <property type="term" value="P:regulation of transcription by RNA polymerase II"/>
    <property type="evidence" value="ECO:0007669"/>
    <property type="project" value="TreeGrafter"/>
</dbReference>
<dbReference type="SMART" id="SM00355">
    <property type="entry name" value="ZnF_C2H2"/>
    <property type="match status" value="2"/>
</dbReference>
<dbReference type="Proteomes" id="UP000593567">
    <property type="component" value="Unassembled WGS sequence"/>
</dbReference>
<organism evidence="10 11">
    <name type="scientific">Bugula neritina</name>
    <name type="common">Brown bryozoan</name>
    <name type="synonym">Sertularia neritina</name>
    <dbReference type="NCBI Taxonomy" id="10212"/>
    <lineage>
        <taxon>Eukaryota</taxon>
        <taxon>Metazoa</taxon>
        <taxon>Spiralia</taxon>
        <taxon>Lophotrochozoa</taxon>
        <taxon>Bryozoa</taxon>
        <taxon>Gymnolaemata</taxon>
        <taxon>Cheilostomatida</taxon>
        <taxon>Flustrina</taxon>
        <taxon>Buguloidea</taxon>
        <taxon>Bugulidae</taxon>
        <taxon>Bugula</taxon>
    </lineage>
</organism>
<evidence type="ECO:0000256" key="6">
    <source>
        <dbReference type="SAM" id="MobiDB-lite"/>
    </source>
</evidence>
<comment type="caution">
    <text evidence="10">The sequence shown here is derived from an EMBL/GenBank/DDBJ whole genome shotgun (WGS) entry which is preliminary data.</text>
</comment>
<evidence type="ECO:0000256" key="5">
    <source>
        <dbReference type="PROSITE-ProRule" id="PRU00042"/>
    </source>
</evidence>
<dbReference type="Gene3D" id="1.10.10.60">
    <property type="entry name" value="Homeodomain-like"/>
    <property type="match status" value="1"/>
</dbReference>
<name>A0A7J7K8Q6_BUGNE</name>
<proteinExistence type="predicted"/>
<evidence type="ECO:0000256" key="2">
    <source>
        <dbReference type="ARBA" id="ARBA00023015"/>
    </source>
</evidence>
<feature type="domain" description="ELM2" evidence="8">
    <location>
        <begin position="274"/>
        <end position="365"/>
    </location>
</feature>
<dbReference type="OrthoDB" id="5977959at2759"/>